<feature type="compositionally biased region" description="Basic and acidic residues" evidence="1">
    <location>
        <begin position="125"/>
        <end position="146"/>
    </location>
</feature>
<reference evidence="2" key="2">
    <citation type="submission" date="2023-06" db="EMBL/GenBank/DDBJ databases">
        <authorList>
            <person name="Ma L."/>
            <person name="Liu K.-W."/>
            <person name="Li Z."/>
            <person name="Hsiao Y.-Y."/>
            <person name="Qi Y."/>
            <person name="Fu T."/>
            <person name="Tang G."/>
            <person name="Zhang D."/>
            <person name="Sun W.-H."/>
            <person name="Liu D.-K."/>
            <person name="Li Y."/>
            <person name="Chen G.-Z."/>
            <person name="Liu X.-D."/>
            <person name="Liao X.-Y."/>
            <person name="Jiang Y.-T."/>
            <person name="Yu X."/>
            <person name="Hao Y."/>
            <person name="Huang J."/>
            <person name="Zhao X.-W."/>
            <person name="Ke S."/>
            <person name="Chen Y.-Y."/>
            <person name="Wu W.-L."/>
            <person name="Hsu J.-L."/>
            <person name="Lin Y.-F."/>
            <person name="Huang M.-D."/>
            <person name="Li C.-Y."/>
            <person name="Huang L."/>
            <person name="Wang Z.-W."/>
            <person name="Zhao X."/>
            <person name="Zhong W.-Y."/>
            <person name="Peng D.-H."/>
            <person name="Ahmad S."/>
            <person name="Lan S."/>
            <person name="Zhang J.-S."/>
            <person name="Tsai W.-C."/>
            <person name="Van De Peer Y."/>
            <person name="Liu Z.-J."/>
        </authorList>
    </citation>
    <scope>NUCLEOTIDE SEQUENCE</scope>
    <source>
        <strain evidence="2">CP</strain>
        <tissue evidence="2">Leaves</tissue>
    </source>
</reference>
<evidence type="ECO:0000256" key="1">
    <source>
        <dbReference type="SAM" id="MobiDB-lite"/>
    </source>
</evidence>
<name>A0AAV9E865_ACOCL</name>
<dbReference type="Proteomes" id="UP001180020">
    <property type="component" value="Unassembled WGS sequence"/>
</dbReference>
<feature type="compositionally biased region" description="Basic and acidic residues" evidence="1">
    <location>
        <begin position="88"/>
        <end position="115"/>
    </location>
</feature>
<evidence type="ECO:0000313" key="2">
    <source>
        <dbReference type="EMBL" id="KAK1309966.1"/>
    </source>
</evidence>
<comment type="caution">
    <text evidence="2">The sequence shown here is derived from an EMBL/GenBank/DDBJ whole genome shotgun (WGS) entry which is preliminary data.</text>
</comment>
<reference evidence="2" key="1">
    <citation type="journal article" date="2023" name="Nat. Commun.">
        <title>Diploid and tetraploid genomes of Acorus and the evolution of monocots.</title>
        <authorList>
            <person name="Ma L."/>
            <person name="Liu K.W."/>
            <person name="Li Z."/>
            <person name="Hsiao Y.Y."/>
            <person name="Qi Y."/>
            <person name="Fu T."/>
            <person name="Tang G.D."/>
            <person name="Zhang D."/>
            <person name="Sun W.H."/>
            <person name="Liu D.K."/>
            <person name="Li Y."/>
            <person name="Chen G.Z."/>
            <person name="Liu X.D."/>
            <person name="Liao X.Y."/>
            <person name="Jiang Y.T."/>
            <person name="Yu X."/>
            <person name="Hao Y."/>
            <person name="Huang J."/>
            <person name="Zhao X.W."/>
            <person name="Ke S."/>
            <person name="Chen Y.Y."/>
            <person name="Wu W.L."/>
            <person name="Hsu J.L."/>
            <person name="Lin Y.F."/>
            <person name="Huang M.D."/>
            <person name="Li C.Y."/>
            <person name="Huang L."/>
            <person name="Wang Z.W."/>
            <person name="Zhao X."/>
            <person name="Zhong W.Y."/>
            <person name="Peng D.H."/>
            <person name="Ahmad S."/>
            <person name="Lan S."/>
            <person name="Zhang J.S."/>
            <person name="Tsai W.C."/>
            <person name="Van de Peer Y."/>
            <person name="Liu Z.J."/>
        </authorList>
    </citation>
    <scope>NUCLEOTIDE SEQUENCE</scope>
    <source>
        <strain evidence="2">CP</strain>
    </source>
</reference>
<organism evidence="2 3">
    <name type="scientific">Acorus calamus</name>
    <name type="common">Sweet flag</name>
    <dbReference type="NCBI Taxonomy" id="4465"/>
    <lineage>
        <taxon>Eukaryota</taxon>
        <taxon>Viridiplantae</taxon>
        <taxon>Streptophyta</taxon>
        <taxon>Embryophyta</taxon>
        <taxon>Tracheophyta</taxon>
        <taxon>Spermatophyta</taxon>
        <taxon>Magnoliopsida</taxon>
        <taxon>Liliopsida</taxon>
        <taxon>Acoraceae</taxon>
        <taxon>Acorus</taxon>
    </lineage>
</organism>
<dbReference type="AlphaFoldDB" id="A0AAV9E865"/>
<accession>A0AAV9E865</accession>
<proteinExistence type="predicted"/>
<sequence length="146" mass="17056">MALILNFPHDYSTTTRDIPAPGIKEFQYTHRFDHGSLTVRPVAVRQEYEQSNKLLFKAFEEMTSRRARAKQKLIRLWAAVSGGHEKVNDGKRREVWGGGGRWEEGERKREKDRGKARGCKRKREREKEFKEGKREVGEEGECSARH</sequence>
<keyword evidence="3" id="KW-1185">Reference proteome</keyword>
<evidence type="ECO:0000313" key="3">
    <source>
        <dbReference type="Proteomes" id="UP001180020"/>
    </source>
</evidence>
<dbReference type="EMBL" id="JAUJYO010000008">
    <property type="protein sequence ID" value="KAK1309966.1"/>
    <property type="molecule type" value="Genomic_DNA"/>
</dbReference>
<gene>
    <name evidence="2" type="ORF">QJS10_CPA08g01657</name>
</gene>
<protein>
    <submittedName>
        <fullName evidence="2">Uncharacterized protein</fullName>
    </submittedName>
</protein>
<feature type="region of interest" description="Disordered" evidence="1">
    <location>
        <begin position="88"/>
        <end position="146"/>
    </location>
</feature>